<dbReference type="EMBL" id="JACEIK010001353">
    <property type="protein sequence ID" value="MCD7468532.1"/>
    <property type="molecule type" value="Genomic_DNA"/>
</dbReference>
<organism evidence="2 3">
    <name type="scientific">Datura stramonium</name>
    <name type="common">Jimsonweed</name>
    <name type="synonym">Common thornapple</name>
    <dbReference type="NCBI Taxonomy" id="4076"/>
    <lineage>
        <taxon>Eukaryota</taxon>
        <taxon>Viridiplantae</taxon>
        <taxon>Streptophyta</taxon>
        <taxon>Embryophyta</taxon>
        <taxon>Tracheophyta</taxon>
        <taxon>Spermatophyta</taxon>
        <taxon>Magnoliopsida</taxon>
        <taxon>eudicotyledons</taxon>
        <taxon>Gunneridae</taxon>
        <taxon>Pentapetalae</taxon>
        <taxon>asterids</taxon>
        <taxon>lamiids</taxon>
        <taxon>Solanales</taxon>
        <taxon>Solanaceae</taxon>
        <taxon>Solanoideae</taxon>
        <taxon>Datureae</taxon>
        <taxon>Datura</taxon>
    </lineage>
</organism>
<protein>
    <submittedName>
        <fullName evidence="2">Uncharacterized protein</fullName>
    </submittedName>
</protein>
<sequence>MGTPVGLPPARLTKVNAATEEPINIDKGIATTKSYAVTTNKPTTSSPKINRHGSSNVKARFSTHNGMPAIILTKEIINKKRKKHDTITQNDKHEEKDKEKIKNCLLKSLAATNSTKSK</sequence>
<keyword evidence="3" id="KW-1185">Reference proteome</keyword>
<reference evidence="2 3" key="1">
    <citation type="journal article" date="2021" name="BMC Genomics">
        <title>Datura genome reveals duplications of psychoactive alkaloid biosynthetic genes and high mutation rate following tissue culture.</title>
        <authorList>
            <person name="Rajewski A."/>
            <person name="Carter-House D."/>
            <person name="Stajich J."/>
            <person name="Litt A."/>
        </authorList>
    </citation>
    <scope>NUCLEOTIDE SEQUENCE [LARGE SCALE GENOMIC DNA]</scope>
    <source>
        <strain evidence="2">AR-01</strain>
    </source>
</reference>
<evidence type="ECO:0000256" key="1">
    <source>
        <dbReference type="SAM" id="MobiDB-lite"/>
    </source>
</evidence>
<feature type="compositionally biased region" description="Basic and acidic residues" evidence="1">
    <location>
        <begin position="90"/>
        <end position="99"/>
    </location>
</feature>
<feature type="region of interest" description="Disordered" evidence="1">
    <location>
        <begin position="80"/>
        <end position="99"/>
    </location>
</feature>
<accession>A0ABS8TAT8</accession>
<comment type="caution">
    <text evidence="2">The sequence shown here is derived from an EMBL/GenBank/DDBJ whole genome shotgun (WGS) entry which is preliminary data.</text>
</comment>
<name>A0ABS8TAT8_DATST</name>
<dbReference type="Proteomes" id="UP000823775">
    <property type="component" value="Unassembled WGS sequence"/>
</dbReference>
<evidence type="ECO:0000313" key="2">
    <source>
        <dbReference type="EMBL" id="MCD7468532.1"/>
    </source>
</evidence>
<feature type="region of interest" description="Disordered" evidence="1">
    <location>
        <begin position="38"/>
        <end position="62"/>
    </location>
</feature>
<gene>
    <name evidence="2" type="ORF">HAX54_006867</name>
</gene>
<evidence type="ECO:0000313" key="3">
    <source>
        <dbReference type="Proteomes" id="UP000823775"/>
    </source>
</evidence>
<proteinExistence type="predicted"/>